<feature type="transmembrane region" description="Helical" evidence="2">
    <location>
        <begin position="250"/>
        <end position="273"/>
    </location>
</feature>
<gene>
    <name evidence="3" type="primary">ycf90</name>
</gene>
<name>A0A2Z5ZAQ9_9STRA</name>
<keyword evidence="2" id="KW-0472">Membrane</keyword>
<keyword evidence="2" id="KW-0812">Transmembrane</keyword>
<evidence type="ECO:0000256" key="1">
    <source>
        <dbReference type="SAM" id="MobiDB-lite"/>
    </source>
</evidence>
<feature type="compositionally biased region" description="Basic residues" evidence="1">
    <location>
        <begin position="86"/>
        <end position="103"/>
    </location>
</feature>
<feature type="transmembrane region" description="Helical" evidence="2">
    <location>
        <begin position="58"/>
        <end position="79"/>
    </location>
</feature>
<feature type="transmembrane region" description="Helical" evidence="2">
    <location>
        <begin position="21"/>
        <end position="46"/>
    </location>
</feature>
<keyword evidence="3" id="KW-0934">Plastid</keyword>
<evidence type="ECO:0000313" key="3">
    <source>
        <dbReference type="EMBL" id="BBC77448.1"/>
    </source>
</evidence>
<sequence>MNKTYSTNKKEFEFRPLKRILYLYYQLSIIKIAVCSILLYQCYFYYKRYNYKTAAFLVSLIFICSIYWYDHVMYVVRYYKKTPFNKKRRRKKRKPKRDPKLHPPRYYSGRTFSRRHFLTEVSTFYEGNNSYLRDPFSMIISIFITFLPKIIKTTVAQFVLDIYDTAIPSILEVFVALYEAFFPIYSYAFMYRVGRSILPYFIRWHWNFLFLLDYVERPYVQASRRSFIYRRLILKNRCIKNIEFKKNANLFQALGIVTRFASILHISLLYWGLFSAVSGEYFNCLIMTSNTEYIAGNKRPDDPYTLGETPWQDKHELRHSASYSNIIGYIMKQYRVFVAPDYPTLRRIINLIKDLIDQTIKTTCTVYIYIIEVWENYFYDLFDGDIYEYYDIICWKIRKFFKDLKKKINL</sequence>
<feature type="region of interest" description="Disordered" evidence="1">
    <location>
        <begin position="86"/>
        <end position="105"/>
    </location>
</feature>
<dbReference type="AlphaFoldDB" id="A0A2Z5ZAQ9"/>
<feature type="transmembrane region" description="Helical" evidence="2">
    <location>
        <begin position="166"/>
        <end position="188"/>
    </location>
</feature>
<dbReference type="InterPro" id="IPR031383">
    <property type="entry name" value="Ycf90"/>
</dbReference>
<geneLocation type="plastid" evidence="3"/>
<keyword evidence="2" id="KW-1133">Transmembrane helix</keyword>
<proteinExistence type="predicted"/>
<reference evidence="3" key="1">
    <citation type="submission" date="2018-02" db="EMBL/GenBank/DDBJ databases">
        <title>Evolution and diversity of non-photosynthetic diatom plastid genomes.</title>
        <authorList>
            <person name="Kamikawa R."/>
            <person name="Ishii K."/>
        </authorList>
    </citation>
    <scope>NUCLEOTIDE SEQUENCE</scope>
    <source>
        <strain evidence="3">PL3-2</strain>
    </source>
</reference>
<evidence type="ECO:0000256" key="2">
    <source>
        <dbReference type="SAM" id="Phobius"/>
    </source>
</evidence>
<dbReference type="EMBL" id="AP018504">
    <property type="protein sequence ID" value="BBC77448.1"/>
    <property type="molecule type" value="Genomic_DNA"/>
</dbReference>
<feature type="transmembrane region" description="Helical" evidence="2">
    <location>
        <begin position="138"/>
        <end position="160"/>
    </location>
</feature>
<protein>
    <submittedName>
        <fullName evidence="3">Uncharacterized protein</fullName>
    </submittedName>
</protein>
<accession>A0A2Z5ZAQ9</accession>
<organism evidence="3">
    <name type="scientific">Nitzschia sp. PL3-2</name>
    <dbReference type="NCBI Taxonomy" id="2083271"/>
    <lineage>
        <taxon>Eukaryota</taxon>
        <taxon>Sar</taxon>
        <taxon>Stramenopiles</taxon>
        <taxon>Ochrophyta</taxon>
        <taxon>Bacillariophyta</taxon>
        <taxon>Bacillariophyceae</taxon>
        <taxon>Bacillariophycidae</taxon>
        <taxon>Bacillariales</taxon>
        <taxon>Bacillariaceae</taxon>
        <taxon>Nitzschia</taxon>
    </lineage>
</organism>
<dbReference type="Pfam" id="PF17088">
    <property type="entry name" value="YCF90"/>
    <property type="match status" value="1"/>
</dbReference>